<sequence length="237" mass="26833">MKKCLAIITARGGSKRIPRKNIKNFLGSPIIKYSIDAALQAGCFDEVMVSTDDDEIAALALALGAKVPFTRSKENSNDYATTANVISEVLSNYKRDGESFEYACCIYPTAPFVTAEKLKIAYQKLKDSSAKTLVPVVSFGFPILRSFNIENGLVKMNWPEYMQSRSQDLPPAYHDCGQFYFINTEAFLDTKQLFTDHTIPYEMPESEVQDIDNEEDWKVAEIKYTFLLEKTRIKKDV</sequence>
<dbReference type="NCBIfam" id="TIGR03584">
    <property type="entry name" value="PseF"/>
    <property type="match status" value="1"/>
</dbReference>
<dbReference type="InterPro" id="IPR029044">
    <property type="entry name" value="Nucleotide-diphossugar_trans"/>
</dbReference>
<dbReference type="PANTHER" id="PTHR21485">
    <property type="entry name" value="HAD SUPERFAMILY MEMBERS CMAS AND KDSC"/>
    <property type="match status" value="1"/>
</dbReference>
<dbReference type="AlphaFoldDB" id="C6XVQ7"/>
<gene>
    <name evidence="1" type="ordered locus">Phep_3941</name>
</gene>
<keyword evidence="2" id="KW-1185">Reference proteome</keyword>
<dbReference type="PANTHER" id="PTHR21485:SF6">
    <property type="entry name" value="N-ACYLNEURAMINATE CYTIDYLYLTRANSFERASE-RELATED"/>
    <property type="match status" value="1"/>
</dbReference>
<dbReference type="InterPro" id="IPR020039">
    <property type="entry name" value="PseF"/>
</dbReference>
<keyword evidence="1" id="KW-0808">Transferase</keyword>
<accession>C6XVQ7</accession>
<dbReference type="InterPro" id="IPR003329">
    <property type="entry name" value="Cytidylyl_trans"/>
</dbReference>
<dbReference type="InterPro" id="IPR050793">
    <property type="entry name" value="CMP-NeuNAc_synthase"/>
</dbReference>
<dbReference type="EMBL" id="CP001681">
    <property type="protein sequence ID" value="ACU06132.1"/>
    <property type="molecule type" value="Genomic_DNA"/>
</dbReference>
<dbReference type="STRING" id="485917.Phep_3941"/>
<dbReference type="Pfam" id="PF02348">
    <property type="entry name" value="CTP_transf_3"/>
    <property type="match status" value="1"/>
</dbReference>
<dbReference type="RefSeq" id="WP_015809740.1">
    <property type="nucleotide sequence ID" value="NC_013061.1"/>
</dbReference>
<dbReference type="HOGENOM" id="CLU_042930_1_0_10"/>
<protein>
    <submittedName>
        <fullName evidence="1">Acylneuraminate cytidylyltransferase</fullName>
    </submittedName>
</protein>
<dbReference type="eggNOG" id="COG1083">
    <property type="taxonomic scope" value="Bacteria"/>
</dbReference>
<dbReference type="OrthoDB" id="9805604at2"/>
<reference evidence="1 2" key="1">
    <citation type="journal article" date="2009" name="Stand. Genomic Sci.">
        <title>Complete genome sequence of Pedobacter heparinus type strain (HIM 762-3).</title>
        <authorList>
            <person name="Han C."/>
            <person name="Spring S."/>
            <person name="Lapidus A."/>
            <person name="Del Rio T.G."/>
            <person name="Tice H."/>
            <person name="Copeland A."/>
            <person name="Cheng J.F."/>
            <person name="Lucas S."/>
            <person name="Chen F."/>
            <person name="Nolan M."/>
            <person name="Bruce D."/>
            <person name="Goodwin L."/>
            <person name="Pitluck S."/>
            <person name="Ivanova N."/>
            <person name="Mavromatis K."/>
            <person name="Mikhailova N."/>
            <person name="Pati A."/>
            <person name="Chen A."/>
            <person name="Palaniappan K."/>
            <person name="Land M."/>
            <person name="Hauser L."/>
            <person name="Chang Y.J."/>
            <person name="Jeffries C.C."/>
            <person name="Saunders E."/>
            <person name="Chertkov O."/>
            <person name="Brettin T."/>
            <person name="Goker M."/>
            <person name="Rohde M."/>
            <person name="Bristow J."/>
            <person name="Eisen J.A."/>
            <person name="Markowitz V."/>
            <person name="Hugenholtz P."/>
            <person name="Kyrpides N.C."/>
            <person name="Klenk H.P."/>
            <person name="Detter J.C."/>
        </authorList>
    </citation>
    <scope>NUCLEOTIDE SEQUENCE [LARGE SCALE GENOMIC DNA]</scope>
    <source>
        <strain evidence="2">ATCC 13125 / DSM 2366 / CIP 104194 / JCM 7457 / NBRC 12017 / NCIMB 9290 / NRRL B-14731 / HIM 762-3</strain>
    </source>
</reference>
<organism evidence="1 2">
    <name type="scientific">Pedobacter heparinus (strain ATCC 13125 / DSM 2366 / CIP 104194 / JCM 7457 / NBRC 12017 / NCIMB 9290 / NRRL B-14731 / HIM 762-3)</name>
    <dbReference type="NCBI Taxonomy" id="485917"/>
    <lineage>
        <taxon>Bacteria</taxon>
        <taxon>Pseudomonadati</taxon>
        <taxon>Bacteroidota</taxon>
        <taxon>Sphingobacteriia</taxon>
        <taxon>Sphingobacteriales</taxon>
        <taxon>Sphingobacteriaceae</taxon>
        <taxon>Pedobacter</taxon>
    </lineage>
</organism>
<evidence type="ECO:0000313" key="1">
    <source>
        <dbReference type="EMBL" id="ACU06132.1"/>
    </source>
</evidence>
<dbReference type="SUPFAM" id="SSF53448">
    <property type="entry name" value="Nucleotide-diphospho-sugar transferases"/>
    <property type="match status" value="1"/>
</dbReference>
<name>C6XVQ7_PEDHD</name>
<dbReference type="GO" id="GO:0008781">
    <property type="term" value="F:N-acylneuraminate cytidylyltransferase activity"/>
    <property type="evidence" value="ECO:0007669"/>
    <property type="project" value="TreeGrafter"/>
</dbReference>
<proteinExistence type="predicted"/>
<dbReference type="KEGG" id="phe:Phep_3941"/>
<evidence type="ECO:0000313" key="2">
    <source>
        <dbReference type="Proteomes" id="UP000000852"/>
    </source>
</evidence>
<dbReference type="Gene3D" id="3.90.550.10">
    <property type="entry name" value="Spore Coat Polysaccharide Biosynthesis Protein SpsA, Chain A"/>
    <property type="match status" value="1"/>
</dbReference>
<keyword evidence="1" id="KW-0548">Nucleotidyltransferase</keyword>
<dbReference type="CDD" id="cd02513">
    <property type="entry name" value="CMP-NeuAc_Synthase"/>
    <property type="match status" value="1"/>
</dbReference>
<dbReference type="Proteomes" id="UP000000852">
    <property type="component" value="Chromosome"/>
</dbReference>